<accession>A0A8X8WX61</accession>
<evidence type="ECO:0000313" key="7">
    <source>
        <dbReference type="EMBL" id="KAG6401844.1"/>
    </source>
</evidence>
<keyword evidence="4" id="KW-0479">Metal-binding</keyword>
<reference evidence="7" key="2">
    <citation type="submission" date="2020-08" db="EMBL/GenBank/DDBJ databases">
        <title>Plant Genome Project.</title>
        <authorList>
            <person name="Zhang R.-G."/>
        </authorList>
    </citation>
    <scope>NUCLEOTIDE SEQUENCE</scope>
    <source>
        <strain evidence="7">Huo1</strain>
        <tissue evidence="7">Leaf</tissue>
    </source>
</reference>
<evidence type="ECO:0000256" key="2">
    <source>
        <dbReference type="ARBA" id="ARBA00022603"/>
    </source>
</evidence>
<dbReference type="GO" id="GO:0032259">
    <property type="term" value="P:methylation"/>
    <property type="evidence" value="ECO:0007669"/>
    <property type="project" value="UniProtKB-KW"/>
</dbReference>
<evidence type="ECO:0000256" key="1">
    <source>
        <dbReference type="ARBA" id="ARBA00007967"/>
    </source>
</evidence>
<evidence type="ECO:0000256" key="6">
    <source>
        <dbReference type="SAM" id="MobiDB-lite"/>
    </source>
</evidence>
<dbReference type="PANTHER" id="PTHR31009">
    <property type="entry name" value="S-ADENOSYL-L-METHIONINE:CARBOXYL METHYLTRANSFERASE FAMILY PROTEIN"/>
    <property type="match status" value="1"/>
</dbReference>
<dbReference type="Gene3D" id="1.10.1200.270">
    <property type="entry name" value="Methyltransferase, alpha-helical capping domain"/>
    <property type="match status" value="2"/>
</dbReference>
<dbReference type="InterPro" id="IPR005299">
    <property type="entry name" value="MeTrfase_7"/>
</dbReference>
<evidence type="ECO:0008006" key="9">
    <source>
        <dbReference type="Google" id="ProtNLM"/>
    </source>
</evidence>
<name>A0A8X8WX61_SALSN</name>
<proteinExistence type="inferred from homology"/>
<comment type="similarity">
    <text evidence="1">Belongs to the methyltransferase superfamily. Type-7 methyltransferase family.</text>
</comment>
<comment type="caution">
    <text evidence="7">The sequence shown here is derived from an EMBL/GenBank/DDBJ whole genome shotgun (WGS) entry which is preliminary data.</text>
</comment>
<evidence type="ECO:0000256" key="4">
    <source>
        <dbReference type="ARBA" id="ARBA00022723"/>
    </source>
</evidence>
<keyword evidence="8" id="KW-1185">Reference proteome</keyword>
<keyword evidence="5" id="KW-0460">Magnesium</keyword>
<sequence length="660" mass="73309">MGETFPMKETSIGCSEGNDRRSSDREPLDAEPRSTKVAIADLGCSVGPNTFFTVQNLIEAVQKKWPSETLLEFQVFFNDHLGNDFNTLFSSLPLERRYHAAAVPGSFHGRLFPRSSITVAHSSYALQWLSKKPQGVHNEGRIHYSGAGTDVVKAYSDQYEKDLSCFMSARAEEIVKGGVLVVVMPGTPDGISHSDHPAGVLFNYFGYSLMELANEGVVDKDKIDKFNLPIYTPTMGEMKRVIENNGCFSIEKMELSKMDGPIDVAKLIMHMRAGMEGVFSAHFGDSVVDKMFAKMSDKAQDMSHFFESGLDIVKVKRSAEMGETFPMKGGDSEYSYTKNSKYQRQASDAVKEMIEEAVAESLDAESIPTKVAIADLGCSVGPNTFFTVQNLIEAVQKKWPSKTLEFQVFFNDHHGNDFNTLFASLPLERQYYAAAVTGSFHGRLFPRRSITVAHSSYALQWLSKQPQGVPNEGRIHYPGAPEEVVKAYSDQYEKDLSCFMSARAEEIVKGGFLVLVVPGTPDGVSHSNHPTGFLFSYFGYSLMELANEGVVDKDKIDKFNLLVYAPEMGEMKRVIESNGCFSIEKMELTDPRSKVDGPIDVASSIMHMRAALEGVFSAHFGDSVVEKMFAKVSDKAQEMSHFFESGYNKSTQLLVVLKRK</sequence>
<protein>
    <recommendedName>
        <fullName evidence="9">Jasmonate O-methyltransferase</fullName>
    </recommendedName>
</protein>
<dbReference type="InterPro" id="IPR029063">
    <property type="entry name" value="SAM-dependent_MTases_sf"/>
</dbReference>
<evidence type="ECO:0000256" key="5">
    <source>
        <dbReference type="ARBA" id="ARBA00022842"/>
    </source>
</evidence>
<dbReference type="Pfam" id="PF03492">
    <property type="entry name" value="Methyltransf_7"/>
    <property type="match status" value="2"/>
</dbReference>
<evidence type="ECO:0000256" key="3">
    <source>
        <dbReference type="ARBA" id="ARBA00022679"/>
    </source>
</evidence>
<feature type="compositionally biased region" description="Basic and acidic residues" evidence="6">
    <location>
        <begin position="17"/>
        <end position="33"/>
    </location>
</feature>
<organism evidence="7">
    <name type="scientific">Salvia splendens</name>
    <name type="common">Scarlet sage</name>
    <dbReference type="NCBI Taxonomy" id="180675"/>
    <lineage>
        <taxon>Eukaryota</taxon>
        <taxon>Viridiplantae</taxon>
        <taxon>Streptophyta</taxon>
        <taxon>Embryophyta</taxon>
        <taxon>Tracheophyta</taxon>
        <taxon>Spermatophyta</taxon>
        <taxon>Magnoliopsida</taxon>
        <taxon>eudicotyledons</taxon>
        <taxon>Gunneridae</taxon>
        <taxon>Pentapetalae</taxon>
        <taxon>asterids</taxon>
        <taxon>lamiids</taxon>
        <taxon>Lamiales</taxon>
        <taxon>Lamiaceae</taxon>
        <taxon>Nepetoideae</taxon>
        <taxon>Mentheae</taxon>
        <taxon>Salviinae</taxon>
        <taxon>Salvia</taxon>
        <taxon>Salvia subgen. Calosphace</taxon>
        <taxon>core Calosphace</taxon>
    </lineage>
</organism>
<dbReference type="AlphaFoldDB" id="A0A8X8WX61"/>
<evidence type="ECO:0000313" key="8">
    <source>
        <dbReference type="Proteomes" id="UP000298416"/>
    </source>
</evidence>
<dbReference type="GO" id="GO:0046872">
    <property type="term" value="F:metal ion binding"/>
    <property type="evidence" value="ECO:0007669"/>
    <property type="project" value="UniProtKB-KW"/>
</dbReference>
<dbReference type="SUPFAM" id="SSF53335">
    <property type="entry name" value="S-adenosyl-L-methionine-dependent methyltransferases"/>
    <property type="match status" value="2"/>
</dbReference>
<dbReference type="Proteomes" id="UP000298416">
    <property type="component" value="Unassembled WGS sequence"/>
</dbReference>
<dbReference type="Gene3D" id="3.40.50.150">
    <property type="entry name" value="Vaccinia Virus protein VP39"/>
    <property type="match status" value="2"/>
</dbReference>
<keyword evidence="2" id="KW-0489">Methyltransferase</keyword>
<dbReference type="GO" id="GO:0008168">
    <property type="term" value="F:methyltransferase activity"/>
    <property type="evidence" value="ECO:0007669"/>
    <property type="project" value="UniProtKB-KW"/>
</dbReference>
<keyword evidence="3" id="KW-0808">Transferase</keyword>
<feature type="region of interest" description="Disordered" evidence="6">
    <location>
        <begin position="1"/>
        <end position="33"/>
    </location>
</feature>
<dbReference type="InterPro" id="IPR042086">
    <property type="entry name" value="MeTrfase_capping"/>
</dbReference>
<reference evidence="7" key="1">
    <citation type="submission" date="2018-01" db="EMBL/GenBank/DDBJ databases">
        <authorList>
            <person name="Mao J.F."/>
        </authorList>
    </citation>
    <scope>NUCLEOTIDE SEQUENCE</scope>
    <source>
        <strain evidence="7">Huo1</strain>
        <tissue evidence="7">Leaf</tissue>
    </source>
</reference>
<dbReference type="EMBL" id="PNBA02000014">
    <property type="protein sequence ID" value="KAG6401844.1"/>
    <property type="molecule type" value="Genomic_DNA"/>
</dbReference>
<gene>
    <name evidence="7" type="ORF">SASPL_138712</name>
</gene>